<dbReference type="AlphaFoldDB" id="A0A497EZ92"/>
<comment type="caution">
    <text evidence="2">The sequence shown here is derived from an EMBL/GenBank/DDBJ whole genome shotgun (WGS) entry which is preliminary data.</text>
</comment>
<dbReference type="SMART" id="SM00989">
    <property type="entry name" value="V4R"/>
    <property type="match status" value="1"/>
</dbReference>
<protein>
    <recommendedName>
        <fullName evidence="1">4-vinyl reductase 4VR domain-containing protein</fullName>
    </recommendedName>
</protein>
<dbReference type="PANTHER" id="PTHR35090:SF2">
    <property type="entry name" value="ARSR FAMILY TRANSCRIPTIONAL REGULATOR"/>
    <property type="match status" value="1"/>
</dbReference>
<dbReference type="Pfam" id="PF02830">
    <property type="entry name" value="V4R"/>
    <property type="match status" value="1"/>
</dbReference>
<dbReference type="InterPro" id="IPR024096">
    <property type="entry name" value="NO_sig/Golgi_transp_ligand-bd"/>
</dbReference>
<evidence type="ECO:0000313" key="3">
    <source>
        <dbReference type="Proteomes" id="UP000272051"/>
    </source>
</evidence>
<accession>A0A497EZ92</accession>
<dbReference type="Gene3D" id="3.30.1380.20">
    <property type="entry name" value="Trafficking protein particle complex subunit 3"/>
    <property type="match status" value="1"/>
</dbReference>
<evidence type="ECO:0000259" key="1">
    <source>
        <dbReference type="SMART" id="SM00989"/>
    </source>
</evidence>
<dbReference type="Proteomes" id="UP000272051">
    <property type="component" value="Unassembled WGS sequence"/>
</dbReference>
<organism evidence="2 3">
    <name type="scientific">Thermoproteota archaeon</name>
    <dbReference type="NCBI Taxonomy" id="2056631"/>
    <lineage>
        <taxon>Archaea</taxon>
        <taxon>Thermoproteota</taxon>
    </lineage>
</organism>
<dbReference type="EMBL" id="QMQX01000075">
    <property type="protein sequence ID" value="RLE51968.1"/>
    <property type="molecule type" value="Genomic_DNA"/>
</dbReference>
<gene>
    <name evidence="2" type="ORF">DRJ33_04810</name>
</gene>
<dbReference type="SUPFAM" id="SSF111126">
    <property type="entry name" value="Ligand-binding domain in the NO signalling and Golgi transport"/>
    <property type="match status" value="1"/>
</dbReference>
<dbReference type="InterPro" id="IPR004096">
    <property type="entry name" value="V4R"/>
</dbReference>
<dbReference type="PANTHER" id="PTHR35090">
    <property type="entry name" value="DNA-DIRECTED RNA POLYMERASE SUBUNIT I"/>
    <property type="match status" value="1"/>
</dbReference>
<sequence length="257" mass="29208">MYRRELPFMTIAPQKTLVQMRIAYNAKIYERVNGTILKHRMKPIHVSSRYTNDLIECDAVLDVSEASPIEVVEELKAIPGVGEVLVSKPKQGFIVDTIYFPLTARGGVPVMTFSIEMLAKMLMNFKKLYGSGAFSMLYEMGKDYGAEIGKHFKSIALSAKPFTSSRELVDEFFNFMRSAGWFMPEIELSEGDKPSAAIKLRECFEDRHGERTSEPNCPYVRGFLTGFFNSIYGKDFTSQEVKCISRGDPYCEFRLTT</sequence>
<feature type="domain" description="4-vinyl reductase 4VR" evidence="1">
    <location>
        <begin position="195"/>
        <end position="257"/>
    </location>
</feature>
<name>A0A497EZ92_9CREN</name>
<proteinExistence type="predicted"/>
<evidence type="ECO:0000313" key="2">
    <source>
        <dbReference type="EMBL" id="RLE51968.1"/>
    </source>
</evidence>
<reference evidence="2 3" key="1">
    <citation type="submission" date="2018-06" db="EMBL/GenBank/DDBJ databases">
        <title>Extensive metabolic versatility and redundancy in microbially diverse, dynamic hydrothermal sediments.</title>
        <authorList>
            <person name="Dombrowski N."/>
            <person name="Teske A."/>
            <person name="Baker B.J."/>
        </authorList>
    </citation>
    <scope>NUCLEOTIDE SEQUENCE [LARGE SCALE GENOMIC DNA]</scope>
    <source>
        <strain evidence="2">B34_G17</strain>
    </source>
</reference>